<protein>
    <submittedName>
        <fullName evidence="4">Aminomethyltransferase</fullName>
    </submittedName>
</protein>
<dbReference type="Gene3D" id="3.30.1360.120">
    <property type="entry name" value="Probable tRNA modification gtpase trme, domain 1"/>
    <property type="match status" value="1"/>
</dbReference>
<keyword evidence="1" id="KW-0809">Transit peptide</keyword>
<dbReference type="InterPro" id="IPR027266">
    <property type="entry name" value="TrmE/GcvT-like"/>
</dbReference>
<dbReference type="Pfam" id="PF01571">
    <property type="entry name" value="GCV_T"/>
    <property type="match status" value="1"/>
</dbReference>
<evidence type="ECO:0000256" key="1">
    <source>
        <dbReference type="ARBA" id="ARBA00022946"/>
    </source>
</evidence>
<dbReference type="InterPro" id="IPR029043">
    <property type="entry name" value="GcvT/YgfZ_C"/>
</dbReference>
<dbReference type="KEGG" id="ccro:CMC5_025160"/>
<feature type="domain" description="GCVT N-terminal" evidence="2">
    <location>
        <begin position="11"/>
        <end position="134"/>
    </location>
</feature>
<dbReference type="OrthoDB" id="9796287at2"/>
<dbReference type="InterPro" id="IPR006222">
    <property type="entry name" value="GCVT_N"/>
</dbReference>
<feature type="domain" description="Aminomethyltransferase C-terminal" evidence="3">
    <location>
        <begin position="239"/>
        <end position="307"/>
    </location>
</feature>
<dbReference type="STRING" id="52.CMC5_025160"/>
<evidence type="ECO:0000313" key="4">
    <source>
        <dbReference type="EMBL" id="AKT38370.1"/>
    </source>
</evidence>
<dbReference type="AlphaFoldDB" id="A0A0K1EBX2"/>
<dbReference type="InterPro" id="IPR045179">
    <property type="entry name" value="YgfZ/GcvT"/>
</dbReference>
<evidence type="ECO:0000259" key="2">
    <source>
        <dbReference type="Pfam" id="PF01571"/>
    </source>
</evidence>
<proteinExistence type="predicted"/>
<dbReference type="Pfam" id="PF08669">
    <property type="entry name" value="GCV_T_C"/>
    <property type="match status" value="1"/>
</dbReference>
<reference evidence="4 5" key="1">
    <citation type="submission" date="2015-07" db="EMBL/GenBank/DDBJ databases">
        <title>Genome analysis of myxobacterium Chondromyces crocatus Cm c5 reveals a high potential for natural compound synthesis and the genetic basis for the loss of fruiting body formation.</title>
        <authorList>
            <person name="Zaburannyi N."/>
            <person name="Bunk B."/>
            <person name="Maier J."/>
            <person name="Overmann J."/>
            <person name="Mueller R."/>
        </authorList>
    </citation>
    <scope>NUCLEOTIDE SEQUENCE [LARGE SCALE GENOMIC DNA]</scope>
    <source>
        <strain evidence="4 5">Cm c5</strain>
    </source>
</reference>
<dbReference type="EMBL" id="CP012159">
    <property type="protein sequence ID" value="AKT38370.1"/>
    <property type="molecule type" value="Genomic_DNA"/>
</dbReference>
<dbReference type="GO" id="GO:0008168">
    <property type="term" value="F:methyltransferase activity"/>
    <property type="evidence" value="ECO:0007669"/>
    <property type="project" value="UniProtKB-KW"/>
</dbReference>
<dbReference type="RefSeq" id="WP_050430601.1">
    <property type="nucleotide sequence ID" value="NZ_CP012159.1"/>
</dbReference>
<dbReference type="PANTHER" id="PTHR22602">
    <property type="entry name" value="TRANSFERASE CAF17, MITOCHONDRIAL-RELATED"/>
    <property type="match status" value="1"/>
</dbReference>
<dbReference type="GO" id="GO:0016226">
    <property type="term" value="P:iron-sulfur cluster assembly"/>
    <property type="evidence" value="ECO:0007669"/>
    <property type="project" value="TreeGrafter"/>
</dbReference>
<keyword evidence="4" id="KW-0489">Methyltransferase</keyword>
<dbReference type="PATRIC" id="fig|52.7.peg.2737"/>
<evidence type="ECO:0000259" key="3">
    <source>
        <dbReference type="Pfam" id="PF08669"/>
    </source>
</evidence>
<evidence type="ECO:0000313" key="5">
    <source>
        <dbReference type="Proteomes" id="UP000067626"/>
    </source>
</evidence>
<dbReference type="PANTHER" id="PTHR22602:SF0">
    <property type="entry name" value="TRANSFERASE CAF17, MITOCHONDRIAL-RELATED"/>
    <property type="match status" value="1"/>
</dbReference>
<gene>
    <name evidence="4" type="ORF">CMC5_025160</name>
</gene>
<dbReference type="SUPFAM" id="SSF101790">
    <property type="entry name" value="Aminomethyltransferase beta-barrel domain"/>
    <property type="match status" value="1"/>
</dbReference>
<sequence>MSEPSALPSLDEQRRALREGALVQREEHLGTLVITGSERQSWLNGILTCNLEPLRVGSGAYGISAAKNGKIQAEVWVVLGAERILLAVQRDRLSLLQEMFERYLVMEDVEVVDGSAEFGWVFAVGPKAGALLEAGRTAGAEGARADWTGLGGAVFGAPVEKLEAVEGALLGQEGAARGSAASWEVLRVENNVGRFGVDFDEQNYPQEASLEDLAVSFNKGCYLGQEAVYMLQHRGHAKKRLVQIEVQGEGELPKGTALTLPDGTAVGTVTSHVPNPNGGGVLALGYLKFKQARKGVEVRVAGRTATVVAARGGS</sequence>
<accession>A0A0K1EBX2</accession>
<organism evidence="4 5">
    <name type="scientific">Chondromyces crocatus</name>
    <dbReference type="NCBI Taxonomy" id="52"/>
    <lineage>
        <taxon>Bacteria</taxon>
        <taxon>Pseudomonadati</taxon>
        <taxon>Myxococcota</taxon>
        <taxon>Polyangia</taxon>
        <taxon>Polyangiales</taxon>
        <taxon>Polyangiaceae</taxon>
        <taxon>Chondromyces</taxon>
    </lineage>
</organism>
<dbReference type="Proteomes" id="UP000067626">
    <property type="component" value="Chromosome"/>
</dbReference>
<dbReference type="PIRSF" id="PIRSF006487">
    <property type="entry name" value="GcvT"/>
    <property type="match status" value="1"/>
</dbReference>
<keyword evidence="5" id="KW-1185">Reference proteome</keyword>
<dbReference type="GO" id="GO:0032259">
    <property type="term" value="P:methylation"/>
    <property type="evidence" value="ECO:0007669"/>
    <property type="project" value="UniProtKB-KW"/>
</dbReference>
<dbReference type="NCBIfam" id="TIGR03317">
    <property type="entry name" value="ygfZ_signature"/>
    <property type="match status" value="1"/>
</dbReference>
<keyword evidence="4" id="KW-0808">Transferase</keyword>
<dbReference type="SUPFAM" id="SSF103025">
    <property type="entry name" value="Folate-binding domain"/>
    <property type="match status" value="1"/>
</dbReference>
<dbReference type="InterPro" id="IPR013977">
    <property type="entry name" value="GcvT_C"/>
</dbReference>
<name>A0A0K1EBX2_CHOCO</name>
<dbReference type="InterPro" id="IPR017703">
    <property type="entry name" value="YgfZ/GCV_T_CS"/>
</dbReference>